<dbReference type="GO" id="GO:0045892">
    <property type="term" value="P:negative regulation of DNA-templated transcription"/>
    <property type="evidence" value="ECO:0007669"/>
    <property type="project" value="InterPro"/>
</dbReference>
<feature type="domain" description="C3H1-type" evidence="7">
    <location>
        <begin position="555"/>
        <end position="582"/>
    </location>
</feature>
<feature type="compositionally biased region" description="Basic residues" evidence="6">
    <location>
        <begin position="482"/>
        <end position="504"/>
    </location>
</feature>
<dbReference type="SUPFAM" id="SSF90229">
    <property type="entry name" value="CCCH zinc finger"/>
    <property type="match status" value="2"/>
</dbReference>
<keyword evidence="4 5" id="KW-0862">Zinc</keyword>
<evidence type="ECO:0000256" key="5">
    <source>
        <dbReference type="PROSITE-ProRule" id="PRU00723"/>
    </source>
</evidence>
<accession>A0AAD2E9V5</accession>
<evidence type="ECO:0000313" key="9">
    <source>
        <dbReference type="Proteomes" id="UP000834106"/>
    </source>
</evidence>
<dbReference type="Gene3D" id="2.30.30.1190">
    <property type="match status" value="1"/>
</dbReference>
<evidence type="ECO:0000256" key="6">
    <source>
        <dbReference type="SAM" id="MobiDB-lite"/>
    </source>
</evidence>
<evidence type="ECO:0000259" key="7">
    <source>
        <dbReference type="PROSITE" id="PS50103"/>
    </source>
</evidence>
<reference evidence="8" key="1">
    <citation type="submission" date="2023-05" db="EMBL/GenBank/DDBJ databases">
        <authorList>
            <person name="Huff M."/>
        </authorList>
    </citation>
    <scope>NUCLEOTIDE SEQUENCE</scope>
</reference>
<feature type="region of interest" description="Disordered" evidence="6">
    <location>
        <begin position="666"/>
        <end position="689"/>
    </location>
</feature>
<dbReference type="PROSITE" id="PS50103">
    <property type="entry name" value="ZF_C3H1"/>
    <property type="match status" value="3"/>
</dbReference>
<evidence type="ECO:0000256" key="1">
    <source>
        <dbReference type="ARBA" id="ARBA00022723"/>
    </source>
</evidence>
<dbReference type="GO" id="GO:0005634">
    <property type="term" value="C:nucleus"/>
    <property type="evidence" value="ECO:0007669"/>
    <property type="project" value="TreeGrafter"/>
</dbReference>
<dbReference type="AlphaFoldDB" id="A0AAD2E9V5"/>
<evidence type="ECO:0000256" key="2">
    <source>
        <dbReference type="ARBA" id="ARBA00022737"/>
    </source>
</evidence>
<dbReference type="PANTHER" id="PTHR13119">
    <property type="entry name" value="ZINC FINGER CCCH DOMAIN-CONTAINING PROTEI"/>
    <property type="match status" value="1"/>
</dbReference>
<gene>
    <name evidence="8" type="ORF">FPE_LOCUS27320</name>
</gene>
<dbReference type="Proteomes" id="UP000834106">
    <property type="component" value="Chromosome 17"/>
</dbReference>
<dbReference type="InterPro" id="IPR000571">
    <property type="entry name" value="Znf_CCCH"/>
</dbReference>
<name>A0AAD2E9V5_9LAMI</name>
<dbReference type="GO" id="GO:0003723">
    <property type="term" value="F:RNA binding"/>
    <property type="evidence" value="ECO:0007669"/>
    <property type="project" value="InterPro"/>
</dbReference>
<evidence type="ECO:0000313" key="8">
    <source>
        <dbReference type="EMBL" id="CAI9779890.1"/>
    </source>
</evidence>
<dbReference type="PANTHER" id="PTHR13119:SF12">
    <property type="entry name" value="PROTEIN SUPPRESSOR OF SABLE"/>
    <property type="match status" value="1"/>
</dbReference>
<keyword evidence="2" id="KW-0677">Repeat</keyword>
<dbReference type="SMART" id="SM00356">
    <property type="entry name" value="ZnF_C3H1"/>
    <property type="match status" value="3"/>
</dbReference>
<keyword evidence="3 5" id="KW-0863">Zinc-finger</keyword>
<proteinExistence type="predicted"/>
<protein>
    <recommendedName>
        <fullName evidence="7">C3H1-type domain-containing protein</fullName>
    </recommendedName>
</protein>
<feature type="domain" description="C3H1-type" evidence="7">
    <location>
        <begin position="585"/>
        <end position="608"/>
    </location>
</feature>
<keyword evidence="9" id="KW-1185">Reference proteome</keyword>
<keyword evidence="1 5" id="KW-0479">Metal-binding</keyword>
<feature type="zinc finger region" description="C3H1-type" evidence="5">
    <location>
        <begin position="526"/>
        <end position="553"/>
    </location>
</feature>
<dbReference type="GO" id="GO:0008270">
    <property type="term" value="F:zinc ion binding"/>
    <property type="evidence" value="ECO:0007669"/>
    <property type="project" value="UniProtKB-KW"/>
</dbReference>
<feature type="region of interest" description="Disordered" evidence="6">
    <location>
        <begin position="465"/>
        <end position="512"/>
    </location>
</feature>
<evidence type="ECO:0000256" key="4">
    <source>
        <dbReference type="ARBA" id="ARBA00022833"/>
    </source>
</evidence>
<feature type="domain" description="C3H1-type" evidence="7">
    <location>
        <begin position="526"/>
        <end position="553"/>
    </location>
</feature>
<dbReference type="Gene3D" id="4.10.1000.10">
    <property type="entry name" value="Zinc finger, CCCH-type"/>
    <property type="match status" value="1"/>
</dbReference>
<evidence type="ECO:0000256" key="3">
    <source>
        <dbReference type="ARBA" id="ARBA00022771"/>
    </source>
</evidence>
<feature type="zinc finger region" description="C3H1-type" evidence="5">
    <location>
        <begin position="585"/>
        <end position="608"/>
    </location>
</feature>
<organism evidence="8 9">
    <name type="scientific">Fraxinus pennsylvanica</name>
    <dbReference type="NCBI Taxonomy" id="56036"/>
    <lineage>
        <taxon>Eukaryota</taxon>
        <taxon>Viridiplantae</taxon>
        <taxon>Streptophyta</taxon>
        <taxon>Embryophyta</taxon>
        <taxon>Tracheophyta</taxon>
        <taxon>Spermatophyta</taxon>
        <taxon>Magnoliopsida</taxon>
        <taxon>eudicotyledons</taxon>
        <taxon>Gunneridae</taxon>
        <taxon>Pentapetalae</taxon>
        <taxon>asterids</taxon>
        <taxon>lamiids</taxon>
        <taxon>Lamiales</taxon>
        <taxon>Oleaceae</taxon>
        <taxon>Oleeae</taxon>
        <taxon>Fraxinus</taxon>
    </lineage>
</organism>
<feature type="compositionally biased region" description="Polar residues" evidence="6">
    <location>
        <begin position="467"/>
        <end position="477"/>
    </location>
</feature>
<dbReference type="EMBL" id="OU503052">
    <property type="protein sequence ID" value="CAI9779890.1"/>
    <property type="molecule type" value="Genomic_DNA"/>
</dbReference>
<feature type="region of interest" description="Disordered" evidence="6">
    <location>
        <begin position="94"/>
        <end position="118"/>
    </location>
</feature>
<sequence>MENSTELGTLISSKNILYARRRPLRSRTYCSLIHILSHCQNDLHSPSPQPIPQAQAQAQAQTLGYNGAVEFGQVTEHNELTKHKEMKLKNLLVQQEPVDDKNKESIDSQGRGLSSKQKDVQDLIHTNVATEVDGQVAQANSIVHKDSVIDKAHSSDCSIKSVNELENENVNCILEQVALANSNIYKDSVLDKAQISYCAIKSVDELESVNCVPEQLQVALANNTIHRDSVIDKTQTSDCTIKTVDELENVNCVPEFHMEDIGYCREPELNKEVCTVGVFEAINSCFGIDMASESSKLGENCEEKGSSLDGSMSKEVEDQLQLKEIEFEKLISNTGSTDFSNCVTANEEIEEGEISGEAGVYNDLMDELFEDSMLLEERTMEGGQISGVDKEVFTWDDEDRGFISGAFDSMDDDNDPMEVDIVRKKQDSLYQIVVHNSDMDTQSIDPIGASLENPSAHGEILEENNVEKQVSVPNEQAASGDKKKKKKGPLTKERREKKKKKDRIKRAEKNRKLGVKRLKLQPVLKTKTITYCRHYLKGRCLEGEKCKFSHDTIPLTKSKPCCHFARHSCMKGDDCPFDHQLSKYPCNNYTSQGFCSRGSDCLFSHKLLAESCSPASNVSKPEMKSQQQMMPATKGSFTASNLTKLEVKTPSLLTNSKPDKHLNIHGTSHQNGDAKFSAMESPGNSVEQHVSNPMQGAVALAPKGVNVLFHAKSLLGDSSKHKQAGLSLKADVGNNVVCGTMFKVSGNIQKPNELAKTVRPRKPVGINFLSFGKVPSDDSNSKTFSSLFLTENNEFEKPSLDDSTEAKHARFSQKSCDNVQVDSQISESTVDLVQNMKENAKRTSTVAAPWGTKFLSFDKGPLDDSSVKNQAGLHPNDGNISLPFVQEKEITLDRLQIPPKMPSNPFGLSIDPSAVGCSTSISRSSKASLLLNTPSSVQKAVQSTLAFAAKFEPEIKLSRSIGSPAFREENFDGGDDGGGGFCSELPNSMEGLRKVAQPPFLKKTFEMLCLTTKYLLFQEDRLRYMGIRE</sequence>
<feature type="zinc finger region" description="C3H1-type" evidence="5">
    <location>
        <begin position="555"/>
        <end position="582"/>
    </location>
</feature>
<dbReference type="InterPro" id="IPR036855">
    <property type="entry name" value="Znf_CCCH_sf"/>
</dbReference>
<dbReference type="InterPro" id="IPR045124">
    <property type="entry name" value="Su(sable)-like"/>
</dbReference>